<sequence length="557" mass="61544">MSSAVVPAVGIWQLLFQRHRPPFPDTHVIFQDGASQKSYTYNDLRTLSERFGLALRSQWSWNKGDVLVLMSSNCIETPLVTWGCHYNGGIVAPVNPGLSPRELEQQLLRSQAKAMVVHPSCLSTALEAAKLANLPTERVLVLGETRDGNGLATVSQFIEDFAKALHSTPGPIDVEPDDVAFLVYSSGTTGLPKGVMVSHRNVVADVVLQAEIEGPHTSWVKDRTLAVLPTYHIYGLICLVHLPVWLGTTTVYMEKFDLQTFCRLIHEHSITHVYVAPPVVLHLAKNRAINQSDIASLRMITSGGAPLGAALIHETYNRWKIPVRQAYGLSETTSVSHIQRWDTWSNGIGSNGPVLPGIESKIALPDASVAPANVEGELWIRGPTVFNGYMNDTASTTACLTSDRWFRTGDIGFEDEIGNLHITDRAKDMIKFKGFQIAPTELEDILLDHATVSDAAVIGVWNEEMQTEVPLAYIVRKGKEGVEEGDSVAVALSIMEHLKAKVVHYKHLRGGVIWIEKIPKSPSGKILKRELRDRVRTVDKVRQIVAPEYAHYRASKL</sequence>
<proteinExistence type="inferred from homology"/>
<dbReference type="PANTHER" id="PTHR24096">
    <property type="entry name" value="LONG-CHAIN-FATTY-ACID--COA LIGASE"/>
    <property type="match status" value="1"/>
</dbReference>
<keyword evidence="2" id="KW-0436">Ligase</keyword>
<dbReference type="InterPro" id="IPR025110">
    <property type="entry name" value="AMP-bd_C"/>
</dbReference>
<evidence type="ECO:0000256" key="1">
    <source>
        <dbReference type="ARBA" id="ARBA00006432"/>
    </source>
</evidence>
<dbReference type="InterPro" id="IPR020845">
    <property type="entry name" value="AMP-binding_CS"/>
</dbReference>
<dbReference type="Proteomes" id="UP001610446">
    <property type="component" value="Unassembled WGS sequence"/>
</dbReference>
<feature type="domain" description="AMP-binding enzyme C-terminal" evidence="4">
    <location>
        <begin position="441"/>
        <end position="525"/>
    </location>
</feature>
<organism evidence="5 6">
    <name type="scientific">Aspergillus pseudoustus</name>
    <dbReference type="NCBI Taxonomy" id="1810923"/>
    <lineage>
        <taxon>Eukaryota</taxon>
        <taxon>Fungi</taxon>
        <taxon>Dikarya</taxon>
        <taxon>Ascomycota</taxon>
        <taxon>Pezizomycotina</taxon>
        <taxon>Eurotiomycetes</taxon>
        <taxon>Eurotiomycetidae</taxon>
        <taxon>Eurotiales</taxon>
        <taxon>Aspergillaceae</taxon>
        <taxon>Aspergillus</taxon>
        <taxon>Aspergillus subgen. Nidulantes</taxon>
    </lineage>
</organism>
<evidence type="ECO:0000313" key="6">
    <source>
        <dbReference type="Proteomes" id="UP001610446"/>
    </source>
</evidence>
<accession>A0ABR4J237</accession>
<gene>
    <name evidence="5" type="ORF">BJY01DRAFT_259692</name>
</gene>
<dbReference type="CDD" id="cd05911">
    <property type="entry name" value="Firefly_Luc_like"/>
    <property type="match status" value="1"/>
</dbReference>
<feature type="domain" description="AMP-dependent synthetase/ligase" evidence="3">
    <location>
        <begin position="23"/>
        <end position="389"/>
    </location>
</feature>
<evidence type="ECO:0000259" key="4">
    <source>
        <dbReference type="Pfam" id="PF13193"/>
    </source>
</evidence>
<protein>
    <recommendedName>
        <fullName evidence="7">Acetyl-CoA synthetase-like protein</fullName>
    </recommendedName>
</protein>
<dbReference type="InterPro" id="IPR000873">
    <property type="entry name" value="AMP-dep_synth/lig_dom"/>
</dbReference>
<dbReference type="SUPFAM" id="SSF56801">
    <property type="entry name" value="Acetyl-CoA synthetase-like"/>
    <property type="match status" value="1"/>
</dbReference>
<dbReference type="PANTHER" id="PTHR24096:SF149">
    <property type="entry name" value="AMP-BINDING DOMAIN-CONTAINING PROTEIN-RELATED"/>
    <property type="match status" value="1"/>
</dbReference>
<dbReference type="Gene3D" id="3.30.300.30">
    <property type="match status" value="1"/>
</dbReference>
<reference evidence="5 6" key="1">
    <citation type="submission" date="2024-07" db="EMBL/GenBank/DDBJ databases">
        <title>Section-level genome sequencing and comparative genomics of Aspergillus sections Usti and Cavernicolus.</title>
        <authorList>
            <consortium name="Lawrence Berkeley National Laboratory"/>
            <person name="Nybo J.L."/>
            <person name="Vesth T.C."/>
            <person name="Theobald S."/>
            <person name="Frisvad J.C."/>
            <person name="Larsen T.O."/>
            <person name="Kjaerboelling I."/>
            <person name="Rothschild-Mancinelli K."/>
            <person name="Lyhne E.K."/>
            <person name="Kogle M.E."/>
            <person name="Barry K."/>
            <person name="Clum A."/>
            <person name="Na H."/>
            <person name="Ledsgaard L."/>
            <person name="Lin J."/>
            <person name="Lipzen A."/>
            <person name="Kuo A."/>
            <person name="Riley R."/>
            <person name="Mondo S."/>
            <person name="Labutti K."/>
            <person name="Haridas S."/>
            <person name="Pangalinan J."/>
            <person name="Salamov A.A."/>
            <person name="Simmons B.A."/>
            <person name="Magnuson J.K."/>
            <person name="Chen J."/>
            <person name="Drula E."/>
            <person name="Henrissat B."/>
            <person name="Wiebenga A."/>
            <person name="Lubbers R.J."/>
            <person name="Gomes A.C."/>
            <person name="Makela M.R."/>
            <person name="Stajich J."/>
            <person name="Grigoriev I.V."/>
            <person name="Mortensen U.H."/>
            <person name="De Vries R.P."/>
            <person name="Baker S.E."/>
            <person name="Andersen M.R."/>
        </authorList>
    </citation>
    <scope>NUCLEOTIDE SEQUENCE [LARGE SCALE GENOMIC DNA]</scope>
    <source>
        <strain evidence="5 6">CBS 123904</strain>
    </source>
</reference>
<dbReference type="PROSITE" id="PS00455">
    <property type="entry name" value="AMP_BINDING"/>
    <property type="match status" value="1"/>
</dbReference>
<evidence type="ECO:0000256" key="2">
    <source>
        <dbReference type="ARBA" id="ARBA00022598"/>
    </source>
</evidence>
<comment type="caution">
    <text evidence="5">The sequence shown here is derived from an EMBL/GenBank/DDBJ whole genome shotgun (WGS) entry which is preliminary data.</text>
</comment>
<name>A0ABR4J237_9EURO</name>
<dbReference type="Pfam" id="PF00501">
    <property type="entry name" value="AMP-binding"/>
    <property type="match status" value="1"/>
</dbReference>
<dbReference type="InterPro" id="IPR042099">
    <property type="entry name" value="ANL_N_sf"/>
</dbReference>
<dbReference type="Pfam" id="PF13193">
    <property type="entry name" value="AMP-binding_C"/>
    <property type="match status" value="1"/>
</dbReference>
<evidence type="ECO:0000259" key="3">
    <source>
        <dbReference type="Pfam" id="PF00501"/>
    </source>
</evidence>
<dbReference type="InterPro" id="IPR045851">
    <property type="entry name" value="AMP-bd_C_sf"/>
</dbReference>
<dbReference type="EMBL" id="JBFXLU010000230">
    <property type="protein sequence ID" value="KAL2834045.1"/>
    <property type="molecule type" value="Genomic_DNA"/>
</dbReference>
<evidence type="ECO:0000313" key="5">
    <source>
        <dbReference type="EMBL" id="KAL2834045.1"/>
    </source>
</evidence>
<comment type="similarity">
    <text evidence="1">Belongs to the ATP-dependent AMP-binding enzyme family.</text>
</comment>
<dbReference type="Gene3D" id="3.40.50.12780">
    <property type="entry name" value="N-terminal domain of ligase-like"/>
    <property type="match status" value="1"/>
</dbReference>
<evidence type="ECO:0008006" key="7">
    <source>
        <dbReference type="Google" id="ProtNLM"/>
    </source>
</evidence>
<keyword evidence="6" id="KW-1185">Reference proteome</keyword>